<dbReference type="EMBL" id="WTYD01000002">
    <property type="protein sequence ID" value="MXO54855.1"/>
    <property type="molecule type" value="Genomic_DNA"/>
</dbReference>
<gene>
    <name evidence="2" type="ORF">GRI47_12685</name>
</gene>
<dbReference type="OrthoDB" id="98563at2"/>
<sequence length="233" mass="25623">MDIGSHTARTATAAELLGQAGDVERRCEAWIVDEASMLSARDSEALLSQAREAEARLILVGDVRQLGSVEAGRAFGQLQEHGMPTHVLDQIVRQTNTHTRKAVEAILAGEAAPAFEAIDKGGGRIVEQGDDALRYVAMALRPRRYRRSRDGASGELPRQYRRCSGGLCRHQQGEGCGRALHRQPRQAHRSARSTRWRTDRGDRRGAAGGGDKRFSPRLDRRETAITTAISTYL</sequence>
<dbReference type="InterPro" id="IPR027417">
    <property type="entry name" value="P-loop_NTPase"/>
</dbReference>
<dbReference type="Pfam" id="PF13604">
    <property type="entry name" value="AAA_30"/>
    <property type="match status" value="1"/>
</dbReference>
<dbReference type="SUPFAM" id="SSF52540">
    <property type="entry name" value="P-loop containing nucleoside triphosphate hydrolases"/>
    <property type="match status" value="1"/>
</dbReference>
<dbReference type="Gene3D" id="3.40.50.300">
    <property type="entry name" value="P-loop containing nucleotide triphosphate hydrolases"/>
    <property type="match status" value="2"/>
</dbReference>
<dbReference type="AlphaFoldDB" id="A0A844Y9R4"/>
<name>A0A844Y9R4_9SPHN</name>
<evidence type="ECO:0000313" key="2">
    <source>
        <dbReference type="EMBL" id="MXO54855.1"/>
    </source>
</evidence>
<accession>A0A844Y9R4</accession>
<reference evidence="2 3" key="1">
    <citation type="submission" date="2019-12" db="EMBL/GenBank/DDBJ databases">
        <title>Genomic-based taxomic classification of the family Erythrobacteraceae.</title>
        <authorList>
            <person name="Xu L."/>
        </authorList>
    </citation>
    <scope>NUCLEOTIDE SEQUENCE [LARGE SCALE GENOMIC DNA]</scope>
    <source>
        <strain evidence="2 3">JCM 17468</strain>
    </source>
</reference>
<feature type="region of interest" description="Disordered" evidence="1">
    <location>
        <begin position="178"/>
        <end position="217"/>
    </location>
</feature>
<protein>
    <submittedName>
        <fullName evidence="2">AAA family ATPase</fullName>
    </submittedName>
</protein>
<comment type="caution">
    <text evidence="2">The sequence shown here is derived from an EMBL/GenBank/DDBJ whole genome shotgun (WGS) entry which is preliminary data.</text>
</comment>
<organism evidence="2 3">
    <name type="scientific">Qipengyuania pelagi</name>
    <dbReference type="NCBI Taxonomy" id="994320"/>
    <lineage>
        <taxon>Bacteria</taxon>
        <taxon>Pseudomonadati</taxon>
        <taxon>Pseudomonadota</taxon>
        <taxon>Alphaproteobacteria</taxon>
        <taxon>Sphingomonadales</taxon>
        <taxon>Erythrobacteraceae</taxon>
        <taxon>Qipengyuania</taxon>
    </lineage>
</organism>
<feature type="compositionally biased region" description="Basic residues" evidence="1">
    <location>
        <begin position="179"/>
        <end position="195"/>
    </location>
</feature>
<dbReference type="Proteomes" id="UP000430272">
    <property type="component" value="Unassembled WGS sequence"/>
</dbReference>
<keyword evidence="3" id="KW-1185">Reference proteome</keyword>
<proteinExistence type="predicted"/>
<feature type="compositionally biased region" description="Basic and acidic residues" evidence="1">
    <location>
        <begin position="196"/>
        <end position="217"/>
    </location>
</feature>
<evidence type="ECO:0000256" key="1">
    <source>
        <dbReference type="SAM" id="MobiDB-lite"/>
    </source>
</evidence>
<evidence type="ECO:0000313" key="3">
    <source>
        <dbReference type="Proteomes" id="UP000430272"/>
    </source>
</evidence>